<keyword evidence="1" id="KW-0812">Transmembrane</keyword>
<dbReference type="EMBL" id="CP090145">
    <property type="protein sequence ID" value="UOX35160.1"/>
    <property type="molecule type" value="Genomic_DNA"/>
</dbReference>
<reference evidence="3" key="2">
    <citation type="submission" date="2022-04" db="EMBL/GenBank/DDBJ databases">
        <title>Complete Genome Sequence of Flavobacterium sediminilitoris YSM-43, Isolated from a Tidal Sediment.</title>
        <authorList>
            <person name="Lee P.A."/>
        </authorList>
    </citation>
    <scope>NUCLEOTIDE SEQUENCE</scope>
    <source>
        <strain evidence="3">YSM-43</strain>
    </source>
</reference>
<keyword evidence="1" id="KW-0472">Membrane</keyword>
<name>A0ABY4HQL4_9FLAO</name>
<dbReference type="RefSeq" id="WP_246918362.1">
    <property type="nucleotide sequence ID" value="NZ_CP090145.1"/>
</dbReference>
<feature type="transmembrane region" description="Helical" evidence="1">
    <location>
        <begin position="325"/>
        <end position="345"/>
    </location>
</feature>
<feature type="transmembrane region" description="Helical" evidence="1">
    <location>
        <begin position="120"/>
        <end position="144"/>
    </location>
</feature>
<keyword evidence="1" id="KW-1133">Transmembrane helix</keyword>
<evidence type="ECO:0000256" key="1">
    <source>
        <dbReference type="SAM" id="Phobius"/>
    </source>
</evidence>
<evidence type="ECO:0000259" key="2">
    <source>
        <dbReference type="Pfam" id="PF07786"/>
    </source>
</evidence>
<dbReference type="Proteomes" id="UP000830454">
    <property type="component" value="Chromosome"/>
</dbReference>
<organism evidence="3 4">
    <name type="scientific">Flavobacterium sediminilitoris</name>
    <dbReference type="NCBI Taxonomy" id="2024526"/>
    <lineage>
        <taxon>Bacteria</taxon>
        <taxon>Pseudomonadati</taxon>
        <taxon>Bacteroidota</taxon>
        <taxon>Flavobacteriia</taxon>
        <taxon>Flavobacteriales</taxon>
        <taxon>Flavobacteriaceae</taxon>
        <taxon>Flavobacterium</taxon>
    </lineage>
</organism>
<gene>
    <name evidence="3" type="ORF">LXD69_06500</name>
</gene>
<feature type="transmembrane region" description="Helical" evidence="1">
    <location>
        <begin position="191"/>
        <end position="210"/>
    </location>
</feature>
<feature type="domain" description="Heparan-alpha-glucosaminide N-acetyltransferase catalytic" evidence="2">
    <location>
        <begin position="5"/>
        <end position="222"/>
    </location>
</feature>
<feature type="transmembrane region" description="Helical" evidence="1">
    <location>
        <begin position="74"/>
        <end position="94"/>
    </location>
</feature>
<dbReference type="InterPro" id="IPR012429">
    <property type="entry name" value="HGSNAT_cat"/>
</dbReference>
<accession>A0ABY4HQL4</accession>
<feature type="transmembrane region" description="Helical" evidence="1">
    <location>
        <begin position="44"/>
        <end position="62"/>
    </location>
</feature>
<sequence length="371" mass="42277">MEKKRIAAIDFARGISVLLVIIVHTMLIYGSIQTQTQTLLGEIILWMGRGTPMFLVIMGISFNQSSRQHFSAICKRALIILLIGYGLNILKFWVPEYIFGGLPQRFVEAYGLISQTLDSALFFLCLGDILQLAGITLFIIACINHFSQNKWIPLIIGLIIISLSKEMSGYRIGIAGIDYLCDLFFSNKFNVYFPVFPWSSFILIGVFLGKWYKELKENENTFFKKIAIQGIVFILVGAILIKINPEYHFGDYYHLGPGGSIVLMGVMLLFLWISNILTILIGEYKTLFKGITYLSKNVTSLYVIQWILINWGMYVFGFWEHNQITVALLIPVMTLLTLMVNAAFLNCKNKLTNTKILRFQKIKQSKAQLIE</sequence>
<evidence type="ECO:0000313" key="4">
    <source>
        <dbReference type="Proteomes" id="UP000830454"/>
    </source>
</evidence>
<keyword evidence="4" id="KW-1185">Reference proteome</keyword>
<feature type="transmembrane region" description="Helical" evidence="1">
    <location>
        <begin position="222"/>
        <end position="241"/>
    </location>
</feature>
<feature type="transmembrane region" description="Helical" evidence="1">
    <location>
        <begin position="12"/>
        <end position="32"/>
    </location>
</feature>
<evidence type="ECO:0000313" key="3">
    <source>
        <dbReference type="EMBL" id="UOX35160.1"/>
    </source>
</evidence>
<dbReference type="Pfam" id="PF07786">
    <property type="entry name" value="HGSNAT_cat"/>
    <property type="match status" value="1"/>
</dbReference>
<feature type="transmembrane region" description="Helical" evidence="1">
    <location>
        <begin position="261"/>
        <end position="281"/>
    </location>
</feature>
<feature type="transmembrane region" description="Helical" evidence="1">
    <location>
        <begin position="301"/>
        <end position="319"/>
    </location>
</feature>
<protein>
    <submittedName>
        <fullName evidence="3">DUF1624 domain-containing protein</fullName>
    </submittedName>
</protein>
<reference evidence="3" key="1">
    <citation type="submission" date="2021-12" db="EMBL/GenBank/DDBJ databases">
        <authorList>
            <person name="Cha I.-T."/>
            <person name="Lee K.-E."/>
            <person name="Park S.-J."/>
        </authorList>
    </citation>
    <scope>NUCLEOTIDE SEQUENCE</scope>
    <source>
        <strain evidence="3">YSM-43</strain>
    </source>
</reference>
<feature type="transmembrane region" description="Helical" evidence="1">
    <location>
        <begin position="151"/>
        <end position="171"/>
    </location>
</feature>
<proteinExistence type="predicted"/>